<reference evidence="3 4" key="1">
    <citation type="submission" date="2019-10" db="EMBL/GenBank/DDBJ databases">
        <title>Epibacterium sp. nov., isolated from seawater.</title>
        <authorList>
            <person name="Zhang X."/>
            <person name="Li N."/>
        </authorList>
    </citation>
    <scope>NUCLEOTIDE SEQUENCE [LARGE SCALE GENOMIC DNA]</scope>
    <source>
        <strain evidence="3 4">SM1969</strain>
    </source>
</reference>
<dbReference type="InterPro" id="IPR022472">
    <property type="entry name" value="VPLPA-CTERM"/>
</dbReference>
<dbReference type="RefSeq" id="WP_153544056.1">
    <property type="nucleotide sequence ID" value="NZ_WIXK01000001.1"/>
</dbReference>
<evidence type="ECO:0000256" key="2">
    <source>
        <dbReference type="SAM" id="SignalP"/>
    </source>
</evidence>
<keyword evidence="4" id="KW-1185">Reference proteome</keyword>
<protein>
    <submittedName>
        <fullName evidence="3">VPLPA-CTERM sorting domain-containing protein</fullName>
    </submittedName>
</protein>
<gene>
    <name evidence="3" type="ORF">GG681_00620</name>
</gene>
<keyword evidence="1" id="KW-1133">Transmembrane helix</keyword>
<feature type="signal peptide" evidence="2">
    <location>
        <begin position="1"/>
        <end position="25"/>
    </location>
</feature>
<dbReference type="NCBIfam" id="TIGR03370">
    <property type="entry name" value="VPLPA-CTERM"/>
    <property type="match status" value="1"/>
</dbReference>
<evidence type="ECO:0000313" key="4">
    <source>
        <dbReference type="Proteomes" id="UP000436694"/>
    </source>
</evidence>
<dbReference type="AlphaFoldDB" id="A0A844ARY9"/>
<feature type="chain" id="PRO_5032385690" evidence="2">
    <location>
        <begin position="26"/>
        <end position="244"/>
    </location>
</feature>
<keyword evidence="1" id="KW-0812">Transmembrane</keyword>
<dbReference type="EMBL" id="WIXK01000001">
    <property type="protein sequence ID" value="MQY41134.1"/>
    <property type="molecule type" value="Genomic_DNA"/>
</dbReference>
<evidence type="ECO:0000256" key="1">
    <source>
        <dbReference type="SAM" id="Phobius"/>
    </source>
</evidence>
<comment type="caution">
    <text evidence="3">The sequence shown here is derived from an EMBL/GenBank/DDBJ whole genome shotgun (WGS) entry which is preliminary data.</text>
</comment>
<proteinExistence type="predicted"/>
<feature type="transmembrane region" description="Helical" evidence="1">
    <location>
        <begin position="221"/>
        <end position="240"/>
    </location>
</feature>
<keyword evidence="1" id="KW-0472">Membrane</keyword>
<keyword evidence="2" id="KW-0732">Signal</keyword>
<evidence type="ECO:0000313" key="3">
    <source>
        <dbReference type="EMBL" id="MQY41134.1"/>
    </source>
</evidence>
<sequence>MIFSKFAPVVAAATLATTMAAPAFSATFTLFTDSAAFNAAAGALAVESFDGAASSFAGNSTGNVISADTTVDVLGNGDNTPIGESGDGFFTGEVDSSDKVSSDGADIRFNTGSIFGFGLTDIEDNNGSSTFDVTEIGVSFGGENWLFSDILGLTDSATATAEIQSISRPFVSFIGILSDTAFDGFTLVHGNTFTDLEGSSNEGFKFNELKLAVNNTAPAPVPLPAGLPLLLAGLGAFGLIRRRR</sequence>
<name>A0A844ARY9_9RHOB</name>
<accession>A0A844ARY9</accession>
<dbReference type="Proteomes" id="UP000436694">
    <property type="component" value="Unassembled WGS sequence"/>
</dbReference>
<organism evidence="3 4">
    <name type="scientific">Tritonibacter aquimaris</name>
    <dbReference type="NCBI Taxonomy" id="2663379"/>
    <lineage>
        <taxon>Bacteria</taxon>
        <taxon>Pseudomonadati</taxon>
        <taxon>Pseudomonadota</taxon>
        <taxon>Alphaproteobacteria</taxon>
        <taxon>Rhodobacterales</taxon>
        <taxon>Paracoccaceae</taxon>
        <taxon>Tritonibacter</taxon>
    </lineage>
</organism>